<name>A0A150KGM0_HEYCO</name>
<evidence type="ECO:0000313" key="2">
    <source>
        <dbReference type="Proteomes" id="UP000075304"/>
    </source>
</evidence>
<gene>
    <name evidence="1" type="ORF">B4099_0947</name>
</gene>
<dbReference type="AlphaFoldDB" id="A0A150KGM0"/>
<dbReference type="EMBL" id="LQYI01000041">
    <property type="protein sequence ID" value="KYC69893.1"/>
    <property type="molecule type" value="Genomic_DNA"/>
</dbReference>
<dbReference type="PATRIC" id="fig|1398.25.peg.2579"/>
<proteinExistence type="predicted"/>
<accession>A0A150KGM0</accession>
<organism evidence="1 2">
    <name type="scientific">Heyndrickxia coagulans</name>
    <name type="common">Weizmannia coagulans</name>
    <dbReference type="NCBI Taxonomy" id="1398"/>
    <lineage>
        <taxon>Bacteria</taxon>
        <taxon>Bacillati</taxon>
        <taxon>Bacillota</taxon>
        <taxon>Bacilli</taxon>
        <taxon>Bacillales</taxon>
        <taxon>Bacillaceae</taxon>
        <taxon>Heyndrickxia</taxon>
    </lineage>
</organism>
<protein>
    <submittedName>
        <fullName evidence="1">Uncharacterized protein</fullName>
    </submittedName>
</protein>
<dbReference type="Proteomes" id="UP000075304">
    <property type="component" value="Unassembled WGS sequence"/>
</dbReference>
<sequence>MEESLKITYKKYQSHGKLHTKKAQLNTALFWWMVLKGEDCQLQQNFVEMYSLGLKNVL</sequence>
<reference evidence="1 2" key="1">
    <citation type="submission" date="2016-01" db="EMBL/GenBank/DDBJ databases">
        <title>Genome Sequences of Twelve Sporeforming Bacillus Species Isolated from Foods.</title>
        <authorList>
            <person name="Berendsen E.M."/>
            <person name="Wells-Bennik M.H."/>
            <person name="Krawcyk A.O."/>
            <person name="De Jong A."/>
            <person name="Holsappel S."/>
            <person name="Eijlander R.T."/>
            <person name="Kuipers O.P."/>
        </authorList>
    </citation>
    <scope>NUCLEOTIDE SEQUENCE [LARGE SCALE GENOMIC DNA]</scope>
    <source>
        <strain evidence="1 2">B4099</strain>
    </source>
</reference>
<comment type="caution">
    <text evidence="1">The sequence shown here is derived from an EMBL/GenBank/DDBJ whole genome shotgun (WGS) entry which is preliminary data.</text>
</comment>
<evidence type="ECO:0000313" key="1">
    <source>
        <dbReference type="EMBL" id="KYC69893.1"/>
    </source>
</evidence>